<accession>A0A5R9EYB3</accession>
<feature type="domain" description="Metallo-beta-lactamase" evidence="1">
    <location>
        <begin position="71"/>
        <end position="232"/>
    </location>
</feature>
<evidence type="ECO:0000313" key="3">
    <source>
        <dbReference type="Proteomes" id="UP000308230"/>
    </source>
</evidence>
<sequence>MEKRICKTCGTQYEGSPIECPICLDERQYVGHNGQEWTTLREMKEKRFENEFTKIEPNLVSIQTSPEFAISQRALLIQTEEGNFLWDCVSFIDDKTAEEIDKLGGLDGIYISHPHYYSSMVEWAERFDCEVYVHENDQEWIMRPDKRVRTWSGKELKVTDSITVIQAGGHFDGSAVLHWTGGAAGEGVLLTGDTIYVVPDREWVSFMYSYPNLIPLAESEIETIVDRVEPYHFERIYGAWPNSIVKSNAKQSIKRSAERYLLHSKEKTRS</sequence>
<dbReference type="Pfam" id="PF00753">
    <property type="entry name" value="Lactamase_B"/>
    <property type="match status" value="1"/>
</dbReference>
<dbReference type="InterPro" id="IPR036866">
    <property type="entry name" value="RibonucZ/Hydroxyglut_hydro"/>
</dbReference>
<dbReference type="PANTHER" id="PTHR36839">
    <property type="entry name" value="METALLO-BETA-LACTAMASE FAMILY PROTEIN (AFU_ORTHOLOGUE AFUA_5G12770)"/>
    <property type="match status" value="1"/>
</dbReference>
<evidence type="ECO:0000313" key="2">
    <source>
        <dbReference type="EMBL" id="TLS36127.1"/>
    </source>
</evidence>
<gene>
    <name evidence="2" type="ORF">FCL54_17235</name>
</gene>
<keyword evidence="3" id="KW-1185">Reference proteome</keyword>
<dbReference type="InterPro" id="IPR001279">
    <property type="entry name" value="Metallo-B-lactamas"/>
</dbReference>
<proteinExistence type="predicted"/>
<dbReference type="GO" id="GO:0016787">
    <property type="term" value="F:hydrolase activity"/>
    <property type="evidence" value="ECO:0007669"/>
    <property type="project" value="UniProtKB-KW"/>
</dbReference>
<organism evidence="2 3">
    <name type="scientific">Exobacillus caeni</name>
    <dbReference type="NCBI Taxonomy" id="2574798"/>
    <lineage>
        <taxon>Bacteria</taxon>
        <taxon>Bacillati</taxon>
        <taxon>Bacillota</taxon>
        <taxon>Bacilli</taxon>
        <taxon>Bacillales</taxon>
        <taxon>Guptibacillaceae</taxon>
        <taxon>Exobacillus</taxon>
    </lineage>
</organism>
<dbReference type="EMBL" id="SWLG01000013">
    <property type="protein sequence ID" value="TLS36127.1"/>
    <property type="molecule type" value="Genomic_DNA"/>
</dbReference>
<dbReference type="RefSeq" id="WP_138128058.1">
    <property type="nucleotide sequence ID" value="NZ_SWLG01000013.1"/>
</dbReference>
<dbReference type="Proteomes" id="UP000308230">
    <property type="component" value="Unassembled WGS sequence"/>
</dbReference>
<name>A0A5R9EYB3_9BACL</name>
<reference evidence="2 3" key="1">
    <citation type="submission" date="2019-04" db="EMBL/GenBank/DDBJ databases">
        <title>Bacillus caeni sp. nov., a bacterium isolated from mangrove sediment.</title>
        <authorList>
            <person name="Huang H."/>
            <person name="Mo K."/>
            <person name="Hu Y."/>
        </authorList>
    </citation>
    <scope>NUCLEOTIDE SEQUENCE [LARGE SCALE GENOMIC DNA]</scope>
    <source>
        <strain evidence="2 3">HB172195</strain>
    </source>
</reference>
<dbReference type="AlphaFoldDB" id="A0A5R9EYB3"/>
<comment type="caution">
    <text evidence="2">The sequence shown here is derived from an EMBL/GenBank/DDBJ whole genome shotgun (WGS) entry which is preliminary data.</text>
</comment>
<evidence type="ECO:0000259" key="1">
    <source>
        <dbReference type="SMART" id="SM00849"/>
    </source>
</evidence>
<dbReference type="PANTHER" id="PTHR36839:SF1">
    <property type="entry name" value="METALLO-BETA-LACTAMASE FAMILY PROTEIN (AFU_ORTHOLOGUE AFUA_5G12770)"/>
    <property type="match status" value="1"/>
</dbReference>
<dbReference type="SUPFAM" id="SSF56281">
    <property type="entry name" value="Metallo-hydrolase/oxidoreductase"/>
    <property type="match status" value="1"/>
</dbReference>
<protein>
    <submittedName>
        <fullName evidence="2">MBL fold metallo-hydrolase</fullName>
    </submittedName>
</protein>
<keyword evidence="2" id="KW-0378">Hydrolase</keyword>
<dbReference type="OrthoDB" id="2373347at2"/>
<dbReference type="Gene3D" id="3.60.15.10">
    <property type="entry name" value="Ribonuclease Z/Hydroxyacylglutathione hydrolase-like"/>
    <property type="match status" value="1"/>
</dbReference>
<dbReference type="SMART" id="SM00849">
    <property type="entry name" value="Lactamase_B"/>
    <property type="match status" value="1"/>
</dbReference>